<accession>A0A9K3D2D2</accession>
<keyword evidence="4" id="KW-1185">Reference proteome</keyword>
<feature type="transmembrane region" description="Helical" evidence="2">
    <location>
        <begin position="997"/>
        <end position="1018"/>
    </location>
</feature>
<evidence type="ECO:0000313" key="3">
    <source>
        <dbReference type="EMBL" id="GIQ86826.1"/>
    </source>
</evidence>
<name>A0A9K3D2D2_9EUKA</name>
<comment type="caution">
    <text evidence="3">The sequence shown here is derived from an EMBL/GenBank/DDBJ whole genome shotgun (WGS) entry which is preliminary data.</text>
</comment>
<organism evidence="3 4">
    <name type="scientific">Kipferlia bialata</name>
    <dbReference type="NCBI Taxonomy" id="797122"/>
    <lineage>
        <taxon>Eukaryota</taxon>
        <taxon>Metamonada</taxon>
        <taxon>Carpediemonas-like organisms</taxon>
        <taxon>Kipferlia</taxon>
    </lineage>
</organism>
<dbReference type="AlphaFoldDB" id="A0A9K3D2D2"/>
<evidence type="ECO:0000256" key="1">
    <source>
        <dbReference type="SAM" id="MobiDB-lite"/>
    </source>
</evidence>
<evidence type="ECO:0000256" key="2">
    <source>
        <dbReference type="SAM" id="Phobius"/>
    </source>
</evidence>
<keyword evidence="2" id="KW-1133">Transmembrane helix</keyword>
<dbReference type="EMBL" id="BDIP01002785">
    <property type="protein sequence ID" value="GIQ86826.1"/>
    <property type="molecule type" value="Genomic_DNA"/>
</dbReference>
<feature type="compositionally biased region" description="Polar residues" evidence="1">
    <location>
        <begin position="734"/>
        <end position="749"/>
    </location>
</feature>
<reference evidence="3 4" key="1">
    <citation type="journal article" date="2018" name="PLoS ONE">
        <title>The draft genome of Kipferlia bialata reveals reductive genome evolution in fornicate parasites.</title>
        <authorList>
            <person name="Tanifuji G."/>
            <person name="Takabayashi S."/>
            <person name="Kume K."/>
            <person name="Takagi M."/>
            <person name="Nakayama T."/>
            <person name="Kamikawa R."/>
            <person name="Inagaki Y."/>
            <person name="Hashimoto T."/>
        </authorList>
    </citation>
    <scope>NUCLEOTIDE SEQUENCE [LARGE SCALE GENOMIC DNA]</scope>
    <source>
        <strain evidence="3">NY0173</strain>
    </source>
</reference>
<gene>
    <name evidence="3" type="ORF">KIPB_008752</name>
</gene>
<sequence>MSHLNLPLVSTDTPISWTSLAISYTPDKATLALVLGGVLGQVEMAPGLCHSASVTQDMDTQSQLGKQSSSFTMTDVCLASDSKPVVVGGASLPDGSLASLVSGVSGSGTLGISSLPVQVGSVLSPRAVSFCPDDIGARDTSPSTASTSSCIGAFFPSLQPGVYKAHSDIATLDQAVSALVLVTPDRVAFDQADVANAQVAVFGGLSPDHMASLLSTLPPTLPGSGAPVSCVHVLEGVLATVCADGQACLQLEDVSYKAGSYSFQYQQASASQGVSAPLSGEDTDTDTATGACLPCDVSPRSISTQNVARVSYACPTSLDRMTVSNTDGSQLTLDQPSMAAGYVLDTSSLASGTLVSLDALPWATGVTLTGTQGVTSTQGIIYPVTLLAGDQAVLSAPALGPGSVHILQAEDPARHRPDGSDTGDCRIEYDLTLVGTGVTFPGSMAVAGIASAAVASPTQTQTAPALSLVGTGPLSIGLTPSVHSGSVHSMHSHHGDTALGQRDTALGRSSTSPSAAAFEVCVCAGCDVSVLSASDASGVTLTVDTHTDTHTDTDTHTAQSGGTVTVHQLTVVATGLTILSASNVQVSNSDSGVGATLFHYLASDDMLTLSHPLCLDALSLVSTSVAVTADIDASSITTRGLTDFDISASLSLSAKAVTASASASDSIGVAYGAAGQDPSADPLATPLLSVDAGRVTCTAASVSSGAVDGDPTPNVISAVGYGARMGPGAPPPTSSTIRSSAAPSNSPTLSLAGASHAGRGSANCVTPQPDNPDDDDDARRVGGVYNGKNSGGGDDDDDLGDSPAAVYGTQDVPLAGSGGGYGPGGGWVSISASHLVLDCALDMSSGVTDSVSDADCDTGSGGGGSGGSVYLDVAHLSGSGSIDVSGSDGLGSGGGGGGGYLVLTESMTTLSGSIGINLAGGRQGDCAPDVSSYSSANLNLNRPPSPVGTFNQDTHDHSDMVYAEDGLLLNAGSVCVFGLVEGTTLKCAFGMGGLSEMELLCLVCLVLLLLGGGGYLLYSRIRKSRTGGDDAPGEDTPLLRSFHRDGILDITDLGTGGGQPCMYQGTQGNSILASRLMEESSYLEGTGSHNALGSLGDELGGGSGFNASRILVS</sequence>
<dbReference type="Proteomes" id="UP000265618">
    <property type="component" value="Unassembled WGS sequence"/>
</dbReference>
<protein>
    <submittedName>
        <fullName evidence="3">Uncharacterized protein</fullName>
    </submittedName>
</protein>
<feature type="region of interest" description="Disordered" evidence="1">
    <location>
        <begin position="718"/>
        <end position="811"/>
    </location>
</feature>
<keyword evidence="2" id="KW-0812">Transmembrane</keyword>
<proteinExistence type="predicted"/>
<keyword evidence="2" id="KW-0472">Membrane</keyword>
<feature type="non-terminal residue" evidence="3">
    <location>
        <position position="1"/>
    </location>
</feature>
<evidence type="ECO:0000313" key="4">
    <source>
        <dbReference type="Proteomes" id="UP000265618"/>
    </source>
</evidence>